<sequence>MSISKIKISNRDIRLLMLLGAMLLVFASYRFIYLKNEEQTSEIQEEIGRLEAIESELLSKKAKLEETKVMNETMRNEINTIADRFGTGASYDKTILFIKNLEQESGIDISVIGFSNPEFIYKDTRGQENVNEETIDAETEQMNLVAGEQSASLDNVSESLANENTIIGYNSIVSIDFKVNYEGLKKCIDFINKHEERKNIREIDLAYDLQTGNLNGTMKINMFHLLGFQKEIEETEIAGVNIGTENIFDTIEMPASMKN</sequence>
<evidence type="ECO:0008006" key="4">
    <source>
        <dbReference type="Google" id="ProtNLM"/>
    </source>
</evidence>
<proteinExistence type="predicted"/>
<keyword evidence="3" id="KW-1185">Reference proteome</keyword>
<gene>
    <name evidence="2" type="ORF">H0486_12380</name>
</gene>
<accession>A0A839K4T4</accession>
<protein>
    <recommendedName>
        <fullName evidence="4">Pilus assembly protein PilO</fullName>
    </recommendedName>
</protein>
<feature type="coiled-coil region" evidence="1">
    <location>
        <begin position="36"/>
        <end position="70"/>
    </location>
</feature>
<evidence type="ECO:0000256" key="1">
    <source>
        <dbReference type="SAM" id="Coils"/>
    </source>
</evidence>
<reference evidence="2 3" key="1">
    <citation type="submission" date="2020-07" db="EMBL/GenBank/DDBJ databases">
        <title>Characterization and genome sequencing of isolate MD1, a novel member within the family Lachnospiraceae.</title>
        <authorList>
            <person name="Rettenmaier R."/>
            <person name="Di Bello L."/>
            <person name="Zinser C."/>
            <person name="Scheitz K."/>
            <person name="Liebl W."/>
            <person name="Zverlov V."/>
        </authorList>
    </citation>
    <scope>NUCLEOTIDE SEQUENCE [LARGE SCALE GENOMIC DNA]</scope>
    <source>
        <strain evidence="2 3">MD1</strain>
    </source>
</reference>
<evidence type="ECO:0000313" key="3">
    <source>
        <dbReference type="Proteomes" id="UP000574276"/>
    </source>
</evidence>
<keyword evidence="1" id="KW-0175">Coiled coil</keyword>
<name>A0A839K4T4_9FIRM</name>
<dbReference type="AlphaFoldDB" id="A0A839K4T4"/>
<dbReference type="EMBL" id="JACEGA010000001">
    <property type="protein sequence ID" value="MBB2183671.1"/>
    <property type="molecule type" value="Genomic_DNA"/>
</dbReference>
<dbReference type="Proteomes" id="UP000574276">
    <property type="component" value="Unassembled WGS sequence"/>
</dbReference>
<comment type="caution">
    <text evidence="2">The sequence shown here is derived from an EMBL/GenBank/DDBJ whole genome shotgun (WGS) entry which is preliminary data.</text>
</comment>
<evidence type="ECO:0000313" key="2">
    <source>
        <dbReference type="EMBL" id="MBB2183671.1"/>
    </source>
</evidence>
<organism evidence="2 3">
    <name type="scientific">Variimorphobacter saccharofermentans</name>
    <dbReference type="NCBI Taxonomy" id="2755051"/>
    <lineage>
        <taxon>Bacteria</taxon>
        <taxon>Bacillati</taxon>
        <taxon>Bacillota</taxon>
        <taxon>Clostridia</taxon>
        <taxon>Lachnospirales</taxon>
        <taxon>Lachnospiraceae</taxon>
        <taxon>Variimorphobacter</taxon>
    </lineage>
</organism>
<dbReference type="RefSeq" id="WP_228353301.1">
    <property type="nucleotide sequence ID" value="NZ_JACEGA010000001.1"/>
</dbReference>